<organism evidence="2 3">
    <name type="scientific">Parasutterella excrementihominis YIT 11859</name>
    <dbReference type="NCBI Taxonomy" id="762966"/>
    <lineage>
        <taxon>Bacteria</taxon>
        <taxon>Pseudomonadati</taxon>
        <taxon>Pseudomonadota</taxon>
        <taxon>Betaproteobacteria</taxon>
        <taxon>Burkholderiales</taxon>
        <taxon>Sutterellaceae</taxon>
        <taxon>Parasutterella</taxon>
    </lineage>
</organism>
<keyword evidence="1" id="KW-0472">Membrane</keyword>
<dbReference type="AlphaFoldDB" id="F3QKD3"/>
<keyword evidence="1" id="KW-0812">Transmembrane</keyword>
<reference evidence="2 3" key="1">
    <citation type="submission" date="2011-02" db="EMBL/GenBank/DDBJ databases">
        <authorList>
            <person name="Weinstock G."/>
            <person name="Sodergren E."/>
            <person name="Clifton S."/>
            <person name="Fulton L."/>
            <person name="Fulton B."/>
            <person name="Courtney L."/>
            <person name="Fronick C."/>
            <person name="Harrison M."/>
            <person name="Strong C."/>
            <person name="Farmer C."/>
            <person name="Delahaunty K."/>
            <person name="Markovic C."/>
            <person name="Hall O."/>
            <person name="Minx P."/>
            <person name="Tomlinson C."/>
            <person name="Mitreva M."/>
            <person name="Hou S."/>
            <person name="Chen J."/>
            <person name="Wollam A."/>
            <person name="Pepin K.H."/>
            <person name="Johnson M."/>
            <person name="Bhonagiri V."/>
            <person name="Zhang X."/>
            <person name="Suruliraj S."/>
            <person name="Warren W."/>
            <person name="Chinwalla A."/>
            <person name="Mardis E.R."/>
            <person name="Wilson R.K."/>
        </authorList>
    </citation>
    <scope>NUCLEOTIDE SEQUENCE [LARGE SCALE GENOMIC DNA]</scope>
    <source>
        <strain evidence="2 3">YIT 11859</strain>
    </source>
</reference>
<dbReference type="GeneID" id="80367770"/>
<dbReference type="RefSeq" id="WP_008864205.1">
    <property type="nucleotide sequence ID" value="NZ_GL883708.1"/>
</dbReference>
<dbReference type="EMBL" id="AFBP01000036">
    <property type="protein sequence ID" value="EGG54567.1"/>
    <property type="molecule type" value="Genomic_DNA"/>
</dbReference>
<keyword evidence="3" id="KW-1185">Reference proteome</keyword>
<comment type="caution">
    <text evidence="2">The sequence shown here is derived from an EMBL/GenBank/DDBJ whole genome shotgun (WGS) entry which is preliminary data.</text>
</comment>
<accession>F3QKD3</accession>
<evidence type="ECO:0000313" key="3">
    <source>
        <dbReference type="Proteomes" id="UP000005156"/>
    </source>
</evidence>
<evidence type="ECO:0000256" key="1">
    <source>
        <dbReference type="SAM" id="Phobius"/>
    </source>
</evidence>
<sequence>MKGKTPDAAWSVFLTSAATLQILYFLSCRLPEKINSKLIPKLTE</sequence>
<evidence type="ECO:0000313" key="2">
    <source>
        <dbReference type="EMBL" id="EGG54567.1"/>
    </source>
</evidence>
<gene>
    <name evidence="2" type="ORF">HMPREF9439_01391</name>
</gene>
<dbReference type="Proteomes" id="UP000005156">
    <property type="component" value="Unassembled WGS sequence"/>
</dbReference>
<feature type="transmembrane region" description="Helical" evidence="1">
    <location>
        <begin position="7"/>
        <end position="26"/>
    </location>
</feature>
<protein>
    <submittedName>
        <fullName evidence="2">Uncharacterized protein</fullName>
    </submittedName>
</protein>
<proteinExistence type="predicted"/>
<keyword evidence="1" id="KW-1133">Transmembrane helix</keyword>
<dbReference type="HOGENOM" id="CLU_3219661_0_0_4"/>
<name>F3QKD3_9BURK</name>